<protein>
    <submittedName>
        <fullName evidence="2">Uncharacterized protein</fullName>
    </submittedName>
</protein>
<evidence type="ECO:0000313" key="2">
    <source>
        <dbReference type="EMBL" id="GJU08536.1"/>
    </source>
</evidence>
<name>A0ABQ5J8A2_9ASTR</name>
<reference evidence="2" key="1">
    <citation type="journal article" date="2022" name="Int. J. Mol. Sci.">
        <title>Draft Genome of Tanacetum Coccineum: Genomic Comparison of Closely Related Tanacetum-Family Plants.</title>
        <authorList>
            <person name="Yamashiro T."/>
            <person name="Shiraishi A."/>
            <person name="Nakayama K."/>
            <person name="Satake H."/>
        </authorList>
    </citation>
    <scope>NUCLEOTIDE SEQUENCE</scope>
</reference>
<feature type="compositionally biased region" description="Basic and acidic residues" evidence="1">
    <location>
        <begin position="9"/>
        <end position="19"/>
    </location>
</feature>
<gene>
    <name evidence="2" type="ORF">Tco_1124966</name>
</gene>
<dbReference type="EMBL" id="BQNB010021641">
    <property type="protein sequence ID" value="GJU08536.1"/>
    <property type="molecule type" value="Genomic_DNA"/>
</dbReference>
<sequence length="74" mass="8206">MEQQQPLLTEEKNESEKWHRYPSVGRTGSMIPTASEVSVDEIRSAANDSIYPPSLHAPLISSPDPPPYVTGTHF</sequence>
<evidence type="ECO:0000256" key="1">
    <source>
        <dbReference type="SAM" id="MobiDB-lite"/>
    </source>
</evidence>
<organism evidence="2 3">
    <name type="scientific">Tanacetum coccineum</name>
    <dbReference type="NCBI Taxonomy" id="301880"/>
    <lineage>
        <taxon>Eukaryota</taxon>
        <taxon>Viridiplantae</taxon>
        <taxon>Streptophyta</taxon>
        <taxon>Embryophyta</taxon>
        <taxon>Tracheophyta</taxon>
        <taxon>Spermatophyta</taxon>
        <taxon>Magnoliopsida</taxon>
        <taxon>eudicotyledons</taxon>
        <taxon>Gunneridae</taxon>
        <taxon>Pentapetalae</taxon>
        <taxon>asterids</taxon>
        <taxon>campanulids</taxon>
        <taxon>Asterales</taxon>
        <taxon>Asteraceae</taxon>
        <taxon>Asteroideae</taxon>
        <taxon>Anthemideae</taxon>
        <taxon>Anthemidinae</taxon>
        <taxon>Tanacetum</taxon>
    </lineage>
</organism>
<keyword evidence="3" id="KW-1185">Reference proteome</keyword>
<evidence type="ECO:0000313" key="3">
    <source>
        <dbReference type="Proteomes" id="UP001151760"/>
    </source>
</evidence>
<feature type="region of interest" description="Disordered" evidence="1">
    <location>
        <begin position="1"/>
        <end position="32"/>
    </location>
</feature>
<reference evidence="2" key="2">
    <citation type="submission" date="2022-01" db="EMBL/GenBank/DDBJ databases">
        <authorList>
            <person name="Yamashiro T."/>
            <person name="Shiraishi A."/>
            <person name="Satake H."/>
            <person name="Nakayama K."/>
        </authorList>
    </citation>
    <scope>NUCLEOTIDE SEQUENCE</scope>
</reference>
<dbReference type="Proteomes" id="UP001151760">
    <property type="component" value="Unassembled WGS sequence"/>
</dbReference>
<comment type="caution">
    <text evidence="2">The sequence shown here is derived from an EMBL/GenBank/DDBJ whole genome shotgun (WGS) entry which is preliminary data.</text>
</comment>
<proteinExistence type="predicted"/>
<accession>A0ABQ5J8A2</accession>